<dbReference type="InterPro" id="IPR052731">
    <property type="entry name" value="B_subtilis_Trans_State_Reg"/>
</dbReference>
<evidence type="ECO:0000259" key="2">
    <source>
        <dbReference type="PROSITE" id="PS51740"/>
    </source>
</evidence>
<keyword evidence="1" id="KW-0238">DNA-binding</keyword>
<dbReference type="AlphaFoldDB" id="G4HEG5"/>
<dbReference type="GO" id="GO:0003677">
    <property type="term" value="F:DNA binding"/>
    <property type="evidence" value="ECO:0007669"/>
    <property type="project" value="UniProtKB-UniRule"/>
</dbReference>
<dbReference type="OrthoDB" id="9782993at2"/>
<evidence type="ECO:0000256" key="1">
    <source>
        <dbReference type="PROSITE-ProRule" id="PRU01076"/>
    </source>
</evidence>
<organism evidence="3 4">
    <name type="scientific">Paenibacillus lactis 154</name>
    <dbReference type="NCBI Taxonomy" id="743719"/>
    <lineage>
        <taxon>Bacteria</taxon>
        <taxon>Bacillati</taxon>
        <taxon>Bacillota</taxon>
        <taxon>Bacilli</taxon>
        <taxon>Bacillales</taxon>
        <taxon>Paenibacillaceae</taxon>
        <taxon>Paenibacillus</taxon>
    </lineage>
</organism>
<evidence type="ECO:0000313" key="3">
    <source>
        <dbReference type="EMBL" id="EHB65234.1"/>
    </source>
</evidence>
<dbReference type="PATRIC" id="fig|743719.3.peg.2398"/>
<dbReference type="Pfam" id="PF04014">
    <property type="entry name" value="MazE_antitoxin"/>
    <property type="match status" value="1"/>
</dbReference>
<dbReference type="RefSeq" id="WP_007129548.1">
    <property type="nucleotide sequence ID" value="NZ_AGIP01000004.1"/>
</dbReference>
<feature type="domain" description="SpoVT-AbrB" evidence="2">
    <location>
        <begin position="5"/>
        <end position="50"/>
    </location>
</feature>
<dbReference type="EMBL" id="AGIP01000004">
    <property type="protein sequence ID" value="EHB65234.1"/>
    <property type="molecule type" value="Genomic_DNA"/>
</dbReference>
<dbReference type="PROSITE" id="PS51740">
    <property type="entry name" value="SPOVT_ABRB"/>
    <property type="match status" value="1"/>
</dbReference>
<dbReference type="NCBIfam" id="TIGR01439">
    <property type="entry name" value="lp_hng_hel_AbrB"/>
    <property type="match status" value="1"/>
</dbReference>
<dbReference type="PANTHER" id="PTHR36432">
    <property type="match status" value="1"/>
</dbReference>
<reference evidence="3 4" key="1">
    <citation type="submission" date="2011-09" db="EMBL/GenBank/DDBJ databases">
        <title>The draft genome of Paenibacillus lactis 154.</title>
        <authorList>
            <consortium name="US DOE Joint Genome Institute (JGI-PGF)"/>
            <person name="Lucas S."/>
            <person name="Han J."/>
            <person name="Lapidus A."/>
            <person name="Cheng J.-F."/>
            <person name="Goodwin L."/>
            <person name="Pitluck S."/>
            <person name="Peters L."/>
            <person name="Land M.L."/>
            <person name="Hauser L."/>
            <person name="Siebers A."/>
            <person name="Thelen M."/>
            <person name="Hugenholtz P."/>
            <person name="Allgaier M."/>
            <person name="Woyke T.J."/>
        </authorList>
    </citation>
    <scope>NUCLEOTIDE SEQUENCE [LARGE SCALE GENOMIC DNA]</scope>
    <source>
        <strain evidence="3 4">154</strain>
    </source>
</reference>
<dbReference type="eggNOG" id="COG2002">
    <property type="taxonomic scope" value="Bacteria"/>
</dbReference>
<dbReference type="PANTHER" id="PTHR36432:SF1">
    <property type="entry name" value="STAGE V SPORULATION PROTEIN T"/>
    <property type="match status" value="1"/>
</dbReference>
<dbReference type="SUPFAM" id="SSF89447">
    <property type="entry name" value="AbrB/MazE/MraZ-like"/>
    <property type="match status" value="1"/>
</dbReference>
<dbReference type="STRING" id="743719.PaelaDRAFT_2376"/>
<accession>G4HEG5</accession>
<dbReference type="Proteomes" id="UP000003891">
    <property type="component" value="Unassembled WGS sequence"/>
</dbReference>
<dbReference type="Gene3D" id="2.10.260.10">
    <property type="match status" value="1"/>
</dbReference>
<evidence type="ECO:0000313" key="4">
    <source>
        <dbReference type="Proteomes" id="UP000003891"/>
    </source>
</evidence>
<protein>
    <submittedName>
        <fullName evidence="3">Transcriptional regulator, AbrB family</fullName>
    </submittedName>
</protein>
<sequence length="92" mass="10313">MKATGIVRNLDSLGRIVIPMELRRTLGITEGDPIEIYTDGDSIILKRYVQGCFICPESDPSKLQSFHSKLICEDCIKSIVDNFDKLVKPINS</sequence>
<dbReference type="SMART" id="SM00966">
    <property type="entry name" value="SpoVT_AbrB"/>
    <property type="match status" value="1"/>
</dbReference>
<proteinExistence type="predicted"/>
<name>G4HEG5_9BACL</name>
<dbReference type="InterPro" id="IPR007159">
    <property type="entry name" value="SpoVT-AbrB_dom"/>
</dbReference>
<dbReference type="InterPro" id="IPR037914">
    <property type="entry name" value="SpoVT-AbrB_sf"/>
</dbReference>
<gene>
    <name evidence="3" type="ORF">PaelaDRAFT_2376</name>
</gene>